<dbReference type="GO" id="GO:0015086">
    <property type="term" value="F:cadmium ion transmembrane transporter activity"/>
    <property type="evidence" value="ECO:0007669"/>
    <property type="project" value="TreeGrafter"/>
</dbReference>
<dbReference type="PRINTS" id="PR00447">
    <property type="entry name" value="NATRESASSCMP"/>
</dbReference>
<dbReference type="InterPro" id="IPR001046">
    <property type="entry name" value="NRAMP_fam"/>
</dbReference>
<feature type="transmembrane region" description="Helical" evidence="7">
    <location>
        <begin position="376"/>
        <end position="399"/>
    </location>
</feature>
<organism evidence="8 9">
    <name type="scientific">Hyphococcus flavus</name>
    <dbReference type="NCBI Taxonomy" id="1866326"/>
    <lineage>
        <taxon>Bacteria</taxon>
        <taxon>Pseudomonadati</taxon>
        <taxon>Pseudomonadota</taxon>
        <taxon>Alphaproteobacteria</taxon>
        <taxon>Parvularculales</taxon>
        <taxon>Parvularculaceae</taxon>
        <taxon>Hyphococcus</taxon>
    </lineage>
</organism>
<keyword evidence="3 7" id="KW-0812">Transmembrane</keyword>
<name>A0AAE9ZKY7_9PROT</name>
<feature type="transmembrane region" description="Helical" evidence="7">
    <location>
        <begin position="187"/>
        <end position="209"/>
    </location>
</feature>
<feature type="transmembrane region" description="Helical" evidence="7">
    <location>
        <begin position="148"/>
        <end position="167"/>
    </location>
</feature>
<keyword evidence="6 7" id="KW-0472">Membrane</keyword>
<feature type="transmembrane region" description="Helical" evidence="7">
    <location>
        <begin position="317"/>
        <end position="335"/>
    </location>
</feature>
<protein>
    <submittedName>
        <fullName evidence="8">Nramp family divalent metal transporter</fullName>
    </submittedName>
</protein>
<feature type="transmembrane region" description="Helical" evidence="7">
    <location>
        <begin position="341"/>
        <end position="364"/>
    </location>
</feature>
<dbReference type="Proteomes" id="UP001214043">
    <property type="component" value="Chromosome"/>
</dbReference>
<gene>
    <name evidence="8" type="ORF">PUV54_07565</name>
</gene>
<proteinExistence type="predicted"/>
<dbReference type="NCBIfam" id="NF037982">
    <property type="entry name" value="Nramp_1"/>
    <property type="match status" value="1"/>
</dbReference>
<evidence type="ECO:0000256" key="3">
    <source>
        <dbReference type="ARBA" id="ARBA00022692"/>
    </source>
</evidence>
<feature type="transmembrane region" description="Helical" evidence="7">
    <location>
        <begin position="120"/>
        <end position="141"/>
    </location>
</feature>
<feature type="transmembrane region" description="Helical" evidence="7">
    <location>
        <begin position="36"/>
        <end position="59"/>
    </location>
</feature>
<evidence type="ECO:0000256" key="6">
    <source>
        <dbReference type="ARBA" id="ARBA00023136"/>
    </source>
</evidence>
<dbReference type="Pfam" id="PF01566">
    <property type="entry name" value="Nramp"/>
    <property type="match status" value="1"/>
</dbReference>
<evidence type="ECO:0000256" key="1">
    <source>
        <dbReference type="ARBA" id="ARBA00004141"/>
    </source>
</evidence>
<evidence type="ECO:0000256" key="4">
    <source>
        <dbReference type="ARBA" id="ARBA00022847"/>
    </source>
</evidence>
<evidence type="ECO:0000256" key="2">
    <source>
        <dbReference type="ARBA" id="ARBA00022448"/>
    </source>
</evidence>
<dbReference type="GO" id="GO:0015293">
    <property type="term" value="F:symporter activity"/>
    <property type="evidence" value="ECO:0007669"/>
    <property type="project" value="UniProtKB-KW"/>
</dbReference>
<evidence type="ECO:0000313" key="9">
    <source>
        <dbReference type="Proteomes" id="UP001214043"/>
    </source>
</evidence>
<sequence>MMKRFRAIGPGALTAAAFIGPGTVTTATLAGAGYGYALVWALVFATIAAIILQETAARLGVAGRRGLGEAIMEQFADNRVLRWVSGALIISALFIGNAAYEGGNIAGAVLGVEAAFPEFLSRPLIAGVIALAAGIILLLGGYRIIEKVLIVAVLIMTFAFASALLIIGPDWPELLKGAFVPTIPLGAFPIVLGLIGTTIVPYNLFLHAAAARKRWNNPDDLAEARFDARLSIGVGGVVSILVLSTAAASLFGVGMSISNAADMARQLEPAFGVSATYLMAAGLFAAGLSSAITAPLATGFAAAELFGFDSDPKNRKFRVVSGAVLLIGAIVAMTGARPIEIILFAQIANGVLLPVVAIFLLYAANNKKLLGKYANGLLANAAGVVVTLIAAMLGLRGILRAFGVM</sequence>
<dbReference type="GO" id="GO:0005384">
    <property type="term" value="F:manganese ion transmembrane transporter activity"/>
    <property type="evidence" value="ECO:0007669"/>
    <property type="project" value="TreeGrafter"/>
</dbReference>
<evidence type="ECO:0000313" key="8">
    <source>
        <dbReference type="EMBL" id="WDI33051.1"/>
    </source>
</evidence>
<evidence type="ECO:0000256" key="5">
    <source>
        <dbReference type="ARBA" id="ARBA00022989"/>
    </source>
</evidence>
<dbReference type="GO" id="GO:0005886">
    <property type="term" value="C:plasma membrane"/>
    <property type="evidence" value="ECO:0007669"/>
    <property type="project" value="TreeGrafter"/>
</dbReference>
<feature type="transmembrane region" description="Helical" evidence="7">
    <location>
        <begin position="80"/>
        <end position="100"/>
    </location>
</feature>
<keyword evidence="2" id="KW-0813">Transport</keyword>
<keyword evidence="5 7" id="KW-1133">Transmembrane helix</keyword>
<dbReference type="EMBL" id="CP118166">
    <property type="protein sequence ID" value="WDI33051.1"/>
    <property type="molecule type" value="Genomic_DNA"/>
</dbReference>
<feature type="transmembrane region" description="Helical" evidence="7">
    <location>
        <begin position="277"/>
        <end position="305"/>
    </location>
</feature>
<dbReference type="PANTHER" id="PTHR11706">
    <property type="entry name" value="SOLUTE CARRIER PROTEIN FAMILY 11 MEMBER"/>
    <property type="match status" value="1"/>
</dbReference>
<comment type="subcellular location">
    <subcellularLocation>
        <location evidence="1">Membrane</location>
        <topology evidence="1">Multi-pass membrane protein</topology>
    </subcellularLocation>
</comment>
<feature type="transmembrane region" description="Helical" evidence="7">
    <location>
        <begin position="230"/>
        <end position="257"/>
    </location>
</feature>
<accession>A0AAE9ZKY7</accession>
<dbReference type="KEGG" id="hfl:PUV54_07565"/>
<keyword evidence="9" id="KW-1185">Reference proteome</keyword>
<dbReference type="PANTHER" id="PTHR11706:SF33">
    <property type="entry name" value="NATURAL RESISTANCE-ASSOCIATED MACROPHAGE PROTEIN 2"/>
    <property type="match status" value="1"/>
</dbReference>
<evidence type="ECO:0000256" key="7">
    <source>
        <dbReference type="SAM" id="Phobius"/>
    </source>
</evidence>
<keyword evidence="4" id="KW-0769">Symport</keyword>
<dbReference type="GO" id="GO:0034755">
    <property type="term" value="P:iron ion transmembrane transport"/>
    <property type="evidence" value="ECO:0007669"/>
    <property type="project" value="TreeGrafter"/>
</dbReference>
<dbReference type="AlphaFoldDB" id="A0AAE9ZKY7"/>
<reference evidence="8" key="1">
    <citation type="submission" date="2023-02" db="EMBL/GenBank/DDBJ databases">
        <title>Genome sequence of Hyphococcus flavus.</title>
        <authorList>
            <person name="Rong J.-C."/>
            <person name="Zhao Q."/>
            <person name="Yi M."/>
            <person name="Wu J.-Y."/>
        </authorList>
    </citation>
    <scope>NUCLEOTIDE SEQUENCE</scope>
    <source>
        <strain evidence="8">MCCC 1K03223</strain>
    </source>
</reference>
<dbReference type="RefSeq" id="WP_274495010.1">
    <property type="nucleotide sequence ID" value="NZ_CP118166.1"/>
</dbReference>